<feature type="domain" description="UvrD-like helicase ATP-binding" evidence="12">
    <location>
        <begin position="23"/>
        <end position="337"/>
    </location>
</feature>
<dbReference type="CDD" id="cd17932">
    <property type="entry name" value="DEXQc_UvrD"/>
    <property type="match status" value="1"/>
</dbReference>
<dbReference type="OrthoDB" id="9810135at2"/>
<comment type="similarity">
    <text evidence="1">Belongs to the helicase family. UvrD subfamily.</text>
</comment>
<reference evidence="14 15" key="1">
    <citation type="submission" date="2016-11" db="EMBL/GenBank/DDBJ databases">
        <authorList>
            <person name="Jaros S."/>
            <person name="Januszkiewicz K."/>
            <person name="Wedrychowicz H."/>
        </authorList>
    </citation>
    <scope>NUCLEOTIDE SEQUENCE [LARGE SCALE GENOMIC DNA]</scope>
    <source>
        <strain evidence="14 15">DSM 8605</strain>
    </source>
</reference>
<sequence length="732" mass="86014">MNNNDLTKEYCELRDRIISQRYNYLNDHQKKAVFSKEKNLCVVACPGTGKTTTLIAKIDYLLIFGKIYNSNDVPINITIEDIEFLKKIYLRNNVEEKIKHNNFIRLMRFSCVDSKNIIIITFTKAAASNMKARFTALNKDIYPPFFGTFHALFYKILRRYYGEIKIINSGEAFRLVKNTLSKYMEDVNDDKVNEVLNTISRVKVTEKEMDEISFNISKEVFLNCFNNYEEYKTVENLWDFDDLQIKAKKLFKEKSNVLTGYKNLFKHILVDEFQDCDDIQIEILKLFIGKSNNLFAVGDEDQCIYSFRGSKPEYMVDFNSSFYLGEKLYLSLNYRCPETIVEISKNLIGNNKLRNNKEIEAFKKEYSKIKVINSFDENKQGNIIVDIIAKSKEKEEVQYSDFAILYRTNMESRSIIDSMIRNKIPFKMLDKEYNFFEHFICKDIIAYLKLSLNPFDKISFIRIINKPFRYISKEIVESLKNSYLEEDCFDYITKSKNLKLFQVNNIEKLQKNIFSLKKKSLDKAINYVQKELGYKDHIKEFCEKYKMDIQDYLDIIEEFKAAASEFSTIEDLLVHIEEVKNKLSKDNGDNEKDKVILSTIHGVKGMEFKNVFVINCNEDYIPHRNAINENLEEERRLFYVAITRSINNLYLAVINRSKGKSIKPSIFIKECKIEVGKISDSFILGEEIIHSYFGEGVISRIDEKIIEIIFNDKSIKVFDKSTIYNNGLINRK</sequence>
<dbReference type="SUPFAM" id="SSF52540">
    <property type="entry name" value="P-loop containing nucleoside triphosphate hydrolases"/>
    <property type="match status" value="1"/>
</dbReference>
<proteinExistence type="inferred from homology"/>
<keyword evidence="5 11" id="KW-0067">ATP-binding</keyword>
<keyword evidence="6" id="KW-0238">DNA-binding</keyword>
<evidence type="ECO:0000256" key="4">
    <source>
        <dbReference type="ARBA" id="ARBA00022806"/>
    </source>
</evidence>
<dbReference type="InterPro" id="IPR014017">
    <property type="entry name" value="DNA_helicase_UvrD-like_C"/>
</dbReference>
<dbReference type="PANTHER" id="PTHR11070:SF2">
    <property type="entry name" value="ATP-DEPENDENT DNA HELICASE SRS2"/>
    <property type="match status" value="1"/>
</dbReference>
<evidence type="ECO:0000256" key="11">
    <source>
        <dbReference type="PROSITE-ProRule" id="PRU00560"/>
    </source>
</evidence>
<dbReference type="Pfam" id="PF00580">
    <property type="entry name" value="UvrD-helicase"/>
    <property type="match status" value="2"/>
</dbReference>
<comment type="catalytic activity">
    <reaction evidence="10">
        <text>ATP + H2O = ADP + phosphate + H(+)</text>
        <dbReference type="Rhea" id="RHEA:13065"/>
        <dbReference type="ChEBI" id="CHEBI:15377"/>
        <dbReference type="ChEBI" id="CHEBI:15378"/>
        <dbReference type="ChEBI" id="CHEBI:30616"/>
        <dbReference type="ChEBI" id="CHEBI:43474"/>
        <dbReference type="ChEBI" id="CHEBI:456216"/>
        <dbReference type="EC" id="5.6.2.4"/>
    </reaction>
</comment>
<evidence type="ECO:0000256" key="3">
    <source>
        <dbReference type="ARBA" id="ARBA00022801"/>
    </source>
</evidence>
<name>A0A1M5RH75_9CLOT</name>
<dbReference type="GO" id="GO:0043138">
    <property type="term" value="F:3'-5' DNA helicase activity"/>
    <property type="evidence" value="ECO:0007669"/>
    <property type="project" value="UniProtKB-EC"/>
</dbReference>
<organism evidence="14 15">
    <name type="scientific">Clostridium grantii DSM 8605</name>
    <dbReference type="NCBI Taxonomy" id="1121316"/>
    <lineage>
        <taxon>Bacteria</taxon>
        <taxon>Bacillati</taxon>
        <taxon>Bacillota</taxon>
        <taxon>Clostridia</taxon>
        <taxon>Eubacteriales</taxon>
        <taxon>Clostridiaceae</taxon>
        <taxon>Clostridium</taxon>
    </lineage>
</organism>
<dbReference type="GO" id="GO:0003677">
    <property type="term" value="F:DNA binding"/>
    <property type="evidence" value="ECO:0007669"/>
    <property type="project" value="UniProtKB-KW"/>
</dbReference>
<evidence type="ECO:0000256" key="5">
    <source>
        <dbReference type="ARBA" id="ARBA00022840"/>
    </source>
</evidence>
<evidence type="ECO:0000256" key="6">
    <source>
        <dbReference type="ARBA" id="ARBA00023125"/>
    </source>
</evidence>
<accession>A0A1M5RH75</accession>
<feature type="binding site" evidence="11">
    <location>
        <begin position="44"/>
        <end position="51"/>
    </location>
    <ligand>
        <name>ATP</name>
        <dbReference type="ChEBI" id="CHEBI:30616"/>
    </ligand>
</feature>
<evidence type="ECO:0000259" key="13">
    <source>
        <dbReference type="PROSITE" id="PS51217"/>
    </source>
</evidence>
<dbReference type="InterPro" id="IPR027417">
    <property type="entry name" value="P-loop_NTPase"/>
</dbReference>
<evidence type="ECO:0000256" key="8">
    <source>
        <dbReference type="ARBA" id="ARBA00034617"/>
    </source>
</evidence>
<evidence type="ECO:0000256" key="7">
    <source>
        <dbReference type="ARBA" id="ARBA00023235"/>
    </source>
</evidence>
<keyword evidence="3 11" id="KW-0378">Hydrolase</keyword>
<dbReference type="RefSeq" id="WP_073336712.1">
    <property type="nucleotide sequence ID" value="NZ_FQXM01000003.1"/>
</dbReference>
<evidence type="ECO:0000313" key="15">
    <source>
        <dbReference type="Proteomes" id="UP000184447"/>
    </source>
</evidence>
<dbReference type="InterPro" id="IPR014016">
    <property type="entry name" value="UvrD-like_ATP-bd"/>
</dbReference>
<keyword evidence="4 11" id="KW-0347">Helicase</keyword>
<dbReference type="InterPro" id="IPR000212">
    <property type="entry name" value="DNA_helicase_UvrD/REP"/>
</dbReference>
<dbReference type="GO" id="GO:0005524">
    <property type="term" value="F:ATP binding"/>
    <property type="evidence" value="ECO:0007669"/>
    <property type="project" value="UniProtKB-UniRule"/>
</dbReference>
<evidence type="ECO:0000313" key="14">
    <source>
        <dbReference type="EMBL" id="SHH25506.1"/>
    </source>
</evidence>
<evidence type="ECO:0000259" key="12">
    <source>
        <dbReference type="PROSITE" id="PS51198"/>
    </source>
</evidence>
<protein>
    <recommendedName>
        <fullName evidence="9">DNA 3'-5' helicase</fullName>
        <ecNumber evidence="9">5.6.2.4</ecNumber>
    </recommendedName>
</protein>
<gene>
    <name evidence="14" type="ORF">SAMN02745207_00525</name>
</gene>
<evidence type="ECO:0000256" key="10">
    <source>
        <dbReference type="ARBA" id="ARBA00048988"/>
    </source>
</evidence>
<evidence type="ECO:0000256" key="9">
    <source>
        <dbReference type="ARBA" id="ARBA00034808"/>
    </source>
</evidence>
<evidence type="ECO:0000256" key="1">
    <source>
        <dbReference type="ARBA" id="ARBA00009922"/>
    </source>
</evidence>
<evidence type="ECO:0000256" key="2">
    <source>
        <dbReference type="ARBA" id="ARBA00022741"/>
    </source>
</evidence>
<dbReference type="Gene3D" id="1.10.10.160">
    <property type="match status" value="1"/>
</dbReference>
<dbReference type="EC" id="5.6.2.4" evidence="9"/>
<dbReference type="Proteomes" id="UP000184447">
    <property type="component" value="Unassembled WGS sequence"/>
</dbReference>
<dbReference type="InterPro" id="IPR013986">
    <property type="entry name" value="DExx_box_DNA_helicase_dom_sf"/>
</dbReference>
<dbReference type="PROSITE" id="PS51217">
    <property type="entry name" value="UVRD_HELICASE_CTER"/>
    <property type="match status" value="1"/>
</dbReference>
<dbReference type="Gene3D" id="1.10.486.10">
    <property type="entry name" value="PCRA, domain 4"/>
    <property type="match status" value="1"/>
</dbReference>
<dbReference type="PANTHER" id="PTHR11070">
    <property type="entry name" value="UVRD / RECB / PCRA DNA HELICASE FAMILY MEMBER"/>
    <property type="match status" value="1"/>
</dbReference>
<keyword evidence="7" id="KW-0413">Isomerase</keyword>
<keyword evidence="2 11" id="KW-0547">Nucleotide-binding</keyword>
<dbReference type="EMBL" id="FQXM01000003">
    <property type="protein sequence ID" value="SHH25506.1"/>
    <property type="molecule type" value="Genomic_DNA"/>
</dbReference>
<comment type="catalytic activity">
    <reaction evidence="8">
        <text>Couples ATP hydrolysis with the unwinding of duplex DNA by translocating in the 3'-5' direction.</text>
        <dbReference type="EC" id="5.6.2.4"/>
    </reaction>
</comment>
<dbReference type="Pfam" id="PF13361">
    <property type="entry name" value="UvrD_C"/>
    <property type="match status" value="1"/>
</dbReference>
<dbReference type="Gene3D" id="3.40.50.300">
    <property type="entry name" value="P-loop containing nucleotide triphosphate hydrolases"/>
    <property type="match status" value="3"/>
</dbReference>
<dbReference type="GO" id="GO:0016887">
    <property type="term" value="F:ATP hydrolysis activity"/>
    <property type="evidence" value="ECO:0007669"/>
    <property type="project" value="RHEA"/>
</dbReference>
<dbReference type="STRING" id="1121316.SAMN02745207_00525"/>
<keyword evidence="15" id="KW-1185">Reference proteome</keyword>
<dbReference type="PROSITE" id="PS51198">
    <property type="entry name" value="UVRD_HELICASE_ATP_BIND"/>
    <property type="match status" value="1"/>
</dbReference>
<dbReference type="GO" id="GO:0000725">
    <property type="term" value="P:recombinational repair"/>
    <property type="evidence" value="ECO:0007669"/>
    <property type="project" value="TreeGrafter"/>
</dbReference>
<feature type="domain" description="UvrD-like helicase C-terminal" evidence="13">
    <location>
        <begin position="338"/>
        <end position="605"/>
    </location>
</feature>
<dbReference type="AlphaFoldDB" id="A0A1M5RH75"/>